<protein>
    <submittedName>
        <fullName evidence="2">Uncharacterized protein</fullName>
    </submittedName>
</protein>
<evidence type="ECO:0000313" key="2">
    <source>
        <dbReference type="EMBL" id="MFC3629862.1"/>
    </source>
</evidence>
<accession>A0ABV7U470</accession>
<evidence type="ECO:0000256" key="1">
    <source>
        <dbReference type="SAM" id="MobiDB-lite"/>
    </source>
</evidence>
<name>A0ABV7U470_9RHOB</name>
<organism evidence="2 3">
    <name type="scientific">Paracoccus angustae</name>
    <dbReference type="NCBI Taxonomy" id="1671480"/>
    <lineage>
        <taxon>Bacteria</taxon>
        <taxon>Pseudomonadati</taxon>
        <taxon>Pseudomonadota</taxon>
        <taxon>Alphaproteobacteria</taxon>
        <taxon>Rhodobacterales</taxon>
        <taxon>Paracoccaceae</taxon>
        <taxon>Paracoccus</taxon>
    </lineage>
</organism>
<dbReference type="Proteomes" id="UP001595539">
    <property type="component" value="Unassembled WGS sequence"/>
</dbReference>
<gene>
    <name evidence="2" type="ORF">ACFOM8_10445</name>
</gene>
<sequence length="150" mass="16855">MSDTRRRALESPSPVRANMTYQNSKQPRASAMLSVQRWNELSDFIDLAKDALGDKPEDFDGLFFANCEIQLQAAMEILAARRRDDRPWGEPATDERPTVQRIREAMRIMRNFATVIDKQAPDGGQFGIPSLAIDWACGELTEALRLEGAA</sequence>
<comment type="caution">
    <text evidence="2">The sequence shown here is derived from an EMBL/GenBank/DDBJ whole genome shotgun (WGS) entry which is preliminary data.</text>
</comment>
<keyword evidence="3" id="KW-1185">Reference proteome</keyword>
<proteinExistence type="predicted"/>
<evidence type="ECO:0000313" key="3">
    <source>
        <dbReference type="Proteomes" id="UP001595539"/>
    </source>
</evidence>
<reference evidence="3" key="1">
    <citation type="journal article" date="2019" name="Int. J. Syst. Evol. Microbiol.">
        <title>The Global Catalogue of Microorganisms (GCM) 10K type strain sequencing project: providing services to taxonomists for standard genome sequencing and annotation.</title>
        <authorList>
            <consortium name="The Broad Institute Genomics Platform"/>
            <consortium name="The Broad Institute Genome Sequencing Center for Infectious Disease"/>
            <person name="Wu L."/>
            <person name="Ma J."/>
        </authorList>
    </citation>
    <scope>NUCLEOTIDE SEQUENCE [LARGE SCALE GENOMIC DNA]</scope>
    <source>
        <strain evidence="3">KCTC 42473</strain>
    </source>
</reference>
<feature type="region of interest" description="Disordered" evidence="1">
    <location>
        <begin position="1"/>
        <end position="26"/>
    </location>
</feature>
<dbReference type="RefSeq" id="WP_377761293.1">
    <property type="nucleotide sequence ID" value="NZ_JBHRXY010000006.1"/>
</dbReference>
<dbReference type="EMBL" id="JBHRXY010000006">
    <property type="protein sequence ID" value="MFC3629862.1"/>
    <property type="molecule type" value="Genomic_DNA"/>
</dbReference>